<keyword evidence="1" id="KW-0732">Signal</keyword>
<evidence type="ECO:0000313" key="3">
    <source>
        <dbReference type="EMBL" id="PIG86549.1"/>
    </source>
</evidence>
<reference evidence="2" key="2">
    <citation type="submission" date="2019-04" db="EMBL/GenBank/DDBJ databases">
        <title>Friends and foes A comparative genomics study of 23 Aspergillus species from section Flavi.</title>
        <authorList>
            <consortium name="DOE Joint Genome Institute"/>
            <person name="Kjaerbolling I."/>
            <person name="Vesth T."/>
            <person name="Frisvad J.C."/>
            <person name="Nybo J.L."/>
            <person name="Theobald S."/>
            <person name="Kildgaard S."/>
            <person name="Isbrandt T."/>
            <person name="Kuo A."/>
            <person name="Sato A."/>
            <person name="Lyhne E.K."/>
            <person name="Kogle M.E."/>
            <person name="Wiebenga A."/>
            <person name="Kun R.S."/>
            <person name="Lubbers R.J."/>
            <person name="Makela M.R."/>
            <person name="Barry K."/>
            <person name="Chovatia M."/>
            <person name="Clum A."/>
            <person name="Daum C."/>
            <person name="Haridas S."/>
            <person name="He G."/>
            <person name="LaButti K."/>
            <person name="Lipzen A."/>
            <person name="Mondo S."/>
            <person name="Riley R."/>
            <person name="Salamov A."/>
            <person name="Simmons B.A."/>
            <person name="Magnuson J.K."/>
            <person name="Henrissat B."/>
            <person name="Mortensen U.H."/>
            <person name="Larsen T.O."/>
            <person name="Devries R.P."/>
            <person name="Grigoriev I.V."/>
            <person name="Machida M."/>
            <person name="Baker S.E."/>
            <person name="Andersen M.R."/>
        </authorList>
    </citation>
    <scope>NUCLEOTIDE SEQUENCE</scope>
    <source>
        <strain evidence="2">CBS 117612</strain>
    </source>
</reference>
<dbReference type="Proteomes" id="UP000231358">
    <property type="component" value="Unassembled WGS sequence"/>
</dbReference>
<evidence type="ECO:0000256" key="1">
    <source>
        <dbReference type="SAM" id="SignalP"/>
    </source>
</evidence>
<sequence length="188" mass="20818">MKFWQNGSVLAVLVAFSNAASILSHPQSEEHHEISTAEDIPELPEGFTWRIVERPVGNDTRISRVVELDTQSNQLQKRAFAIGCTGHAGSPPLIDDCNTLNTQVKNYQSTLLVQPGYCHEATYGTCLTYVCAKCRQVAVDTNTWYDLNQAVISHCVDNGEAGYGYDNTDNEYEIGIEHSGDELPSYIC</sequence>
<protein>
    <recommendedName>
        <fullName evidence="5">Cyanovirin-N domain-containing protein</fullName>
    </recommendedName>
</protein>
<organism evidence="3 4">
    <name type="scientific">Aspergillus arachidicola</name>
    <dbReference type="NCBI Taxonomy" id="656916"/>
    <lineage>
        <taxon>Eukaryota</taxon>
        <taxon>Fungi</taxon>
        <taxon>Dikarya</taxon>
        <taxon>Ascomycota</taxon>
        <taxon>Pezizomycotina</taxon>
        <taxon>Eurotiomycetes</taxon>
        <taxon>Eurotiomycetidae</taxon>
        <taxon>Eurotiales</taxon>
        <taxon>Aspergillaceae</taxon>
        <taxon>Aspergillus</taxon>
        <taxon>Aspergillus subgen. Circumdati</taxon>
    </lineage>
</organism>
<dbReference type="AlphaFoldDB" id="A0A2G7G123"/>
<evidence type="ECO:0000313" key="4">
    <source>
        <dbReference type="Proteomes" id="UP000231358"/>
    </source>
</evidence>
<accession>A0A2G7G123</accession>
<dbReference type="Proteomes" id="UP000325558">
    <property type="component" value="Unassembled WGS sequence"/>
</dbReference>
<feature type="signal peptide" evidence="1">
    <location>
        <begin position="1"/>
        <end position="19"/>
    </location>
</feature>
<reference evidence="3 4" key="1">
    <citation type="submission" date="2017-05" db="EMBL/GenBank/DDBJ databases">
        <title>Genome sequence for an aflatoxigenic pathogen of Argentinian peanut, Aspergillus arachidicola.</title>
        <authorList>
            <person name="Moore G."/>
            <person name="Beltz S.B."/>
            <person name="Mack B.M."/>
        </authorList>
    </citation>
    <scope>NUCLEOTIDE SEQUENCE [LARGE SCALE GENOMIC DNA]</scope>
    <source>
        <strain evidence="3 4">CBS 117610</strain>
    </source>
</reference>
<dbReference type="EMBL" id="NEXV01000244">
    <property type="protein sequence ID" value="PIG86549.1"/>
    <property type="molecule type" value="Genomic_DNA"/>
</dbReference>
<evidence type="ECO:0008006" key="5">
    <source>
        <dbReference type="Google" id="ProtNLM"/>
    </source>
</evidence>
<gene>
    <name evidence="3" type="ORF">AARAC_002105</name>
    <name evidence="2" type="ORF">BDV24DRAFT_167420</name>
</gene>
<name>A0A2G7G123_9EURO</name>
<feature type="chain" id="PRO_5040579776" description="Cyanovirin-N domain-containing protein" evidence="1">
    <location>
        <begin position="20"/>
        <end position="188"/>
    </location>
</feature>
<dbReference type="EMBL" id="ML737182">
    <property type="protein sequence ID" value="KAE8337288.1"/>
    <property type="molecule type" value="Genomic_DNA"/>
</dbReference>
<evidence type="ECO:0000313" key="2">
    <source>
        <dbReference type="EMBL" id="KAE8337288.1"/>
    </source>
</evidence>
<keyword evidence="4" id="KW-1185">Reference proteome</keyword>
<proteinExistence type="predicted"/>
<dbReference type="OrthoDB" id="4378459at2759"/>